<name>A0A2K3YP59_9STAP</name>
<comment type="caution">
    <text evidence="1">The sequence shown here is derived from an EMBL/GenBank/DDBJ whole genome shotgun (WGS) entry which is preliminary data.</text>
</comment>
<accession>A0A2K3YP59</accession>
<gene>
    <name evidence="1" type="ORF">CD122_07120</name>
</gene>
<dbReference type="Proteomes" id="UP000242752">
    <property type="component" value="Unassembled WGS sequence"/>
</dbReference>
<sequence length="68" mass="7980">MILVELKKEHEQFLEKYNIDKNDYIGKDINQLIDILDDLSVDSLDDNEEATDETRAIETVIDDIAYNY</sequence>
<dbReference type="AlphaFoldDB" id="A0A2K3YP59"/>
<dbReference type="RefSeq" id="WP_103358308.1">
    <property type="nucleotide sequence ID" value="NZ_PPRF01000040.1"/>
</dbReference>
<protein>
    <submittedName>
        <fullName evidence="1">Uncharacterized protein</fullName>
    </submittedName>
</protein>
<dbReference type="EMBL" id="PPRF01000040">
    <property type="protein sequence ID" value="PNZ27371.1"/>
    <property type="molecule type" value="Genomic_DNA"/>
</dbReference>
<keyword evidence="2" id="KW-1185">Reference proteome</keyword>
<evidence type="ECO:0000313" key="1">
    <source>
        <dbReference type="EMBL" id="PNZ27371.1"/>
    </source>
</evidence>
<reference evidence="1 2" key="1">
    <citation type="submission" date="2017-08" db="EMBL/GenBank/DDBJ databases">
        <title>Draft genome sequences of 64 type strains of genus Staph aureus.</title>
        <authorList>
            <person name="Cole K."/>
            <person name="Golubchik T."/>
            <person name="Russell J."/>
            <person name="Foster D."/>
            <person name="Llewelyn M."/>
            <person name="Wilson D."/>
            <person name="Crook D."/>
            <person name="Paul J."/>
        </authorList>
    </citation>
    <scope>NUCLEOTIDE SEQUENCE [LARGE SCALE GENOMIC DNA]</scope>
    <source>
        <strain evidence="1 2">DSM 21968</strain>
    </source>
</reference>
<proteinExistence type="predicted"/>
<evidence type="ECO:0000313" key="2">
    <source>
        <dbReference type="Proteomes" id="UP000242752"/>
    </source>
</evidence>
<organism evidence="1 2">
    <name type="scientific">Staphylococcus rostri</name>
    <dbReference type="NCBI Taxonomy" id="522262"/>
    <lineage>
        <taxon>Bacteria</taxon>
        <taxon>Bacillati</taxon>
        <taxon>Bacillota</taxon>
        <taxon>Bacilli</taxon>
        <taxon>Bacillales</taxon>
        <taxon>Staphylococcaceae</taxon>
        <taxon>Staphylococcus</taxon>
    </lineage>
</organism>